<gene>
    <name evidence="3" type="ORF">H9632_07275</name>
</gene>
<dbReference type="GO" id="GO:0004497">
    <property type="term" value="F:monooxygenase activity"/>
    <property type="evidence" value="ECO:0007669"/>
    <property type="project" value="UniProtKB-KW"/>
</dbReference>
<comment type="caution">
    <text evidence="3">The sequence shown here is derived from an EMBL/GenBank/DDBJ whole genome shotgun (WGS) entry which is preliminary data.</text>
</comment>
<sequence>MNRKVDVCIVGGGPGGTLLASILAEHNISVLLLERTNGFAKAFRGEHLNEEGEQVLKQYGLFERIEELGLLRMETLEYWMDGQKFNTVYPDPAIGHLGIHVPQAHLLQAIVEQAQKYTSFEYLLNTTVKELIQDEHGHYTAVKALQDDQVIQIDAQLIIGADGRHSTIRKLANLDVTIHNHGYDLLWARIPAPENWTPSIKMALVDGMQISLFTQTNGFVQIGWNIEKGSYPSLRTQLFHPFIEKLIEAFPQLADSVNEHIQSWRDFVLLDVFSTTTEQWEKNGVILIGDAVHTMTPTGAFGLNSSLMDAHILAQWVLQKNPFDYSCAIERQKQIAEIQALQIEKEQKFQDAFVILS</sequence>
<organism evidence="3 4">
    <name type="scientific">Solibacillus merdavium</name>
    <dbReference type="NCBI Taxonomy" id="2762218"/>
    <lineage>
        <taxon>Bacteria</taxon>
        <taxon>Bacillati</taxon>
        <taxon>Bacillota</taxon>
        <taxon>Bacilli</taxon>
        <taxon>Bacillales</taxon>
        <taxon>Caryophanaceae</taxon>
        <taxon>Solibacillus</taxon>
    </lineage>
</organism>
<evidence type="ECO:0000313" key="4">
    <source>
        <dbReference type="Proteomes" id="UP000600565"/>
    </source>
</evidence>
<name>A0ABR8XLR8_9BACL</name>
<dbReference type="InterPro" id="IPR050631">
    <property type="entry name" value="PheA/TfdB_FAD_monoxygenase"/>
</dbReference>
<dbReference type="Proteomes" id="UP000600565">
    <property type="component" value="Unassembled WGS sequence"/>
</dbReference>
<keyword evidence="4" id="KW-1185">Reference proteome</keyword>
<evidence type="ECO:0000259" key="2">
    <source>
        <dbReference type="Pfam" id="PF01494"/>
    </source>
</evidence>
<dbReference type="RefSeq" id="WP_191703450.1">
    <property type="nucleotide sequence ID" value="NZ_JACSPW010000005.1"/>
</dbReference>
<dbReference type="Gene3D" id="3.50.50.60">
    <property type="entry name" value="FAD/NAD(P)-binding domain"/>
    <property type="match status" value="1"/>
</dbReference>
<feature type="domain" description="FAD-binding" evidence="2">
    <location>
        <begin position="4"/>
        <end position="315"/>
    </location>
</feature>
<dbReference type="InterPro" id="IPR002938">
    <property type="entry name" value="FAD-bd"/>
</dbReference>
<evidence type="ECO:0000313" key="3">
    <source>
        <dbReference type="EMBL" id="MBD8032865.1"/>
    </source>
</evidence>
<dbReference type="PANTHER" id="PTHR43476">
    <property type="entry name" value="3-(3-HYDROXY-PHENYL)PROPIONATE/3-HYDROXYCINNAMIC ACID HYDROXYLASE"/>
    <property type="match status" value="1"/>
</dbReference>
<proteinExistence type="predicted"/>
<dbReference type="Pfam" id="PF01494">
    <property type="entry name" value="FAD_binding_3"/>
    <property type="match status" value="1"/>
</dbReference>
<dbReference type="PANTHER" id="PTHR43476:SF5">
    <property type="entry name" value="FAD-DEPENDENT MONOOXYGENASE"/>
    <property type="match status" value="1"/>
</dbReference>
<reference evidence="3 4" key="1">
    <citation type="submission" date="2020-08" db="EMBL/GenBank/DDBJ databases">
        <title>A Genomic Blueprint of the Chicken Gut Microbiome.</title>
        <authorList>
            <person name="Gilroy R."/>
            <person name="Ravi A."/>
            <person name="Getino M."/>
            <person name="Pursley I."/>
            <person name="Horton D.L."/>
            <person name="Alikhan N.-F."/>
            <person name="Baker D."/>
            <person name="Gharbi K."/>
            <person name="Hall N."/>
            <person name="Watson M."/>
            <person name="Adriaenssens E.M."/>
            <person name="Foster-Nyarko E."/>
            <person name="Jarju S."/>
            <person name="Secka A."/>
            <person name="Antonio M."/>
            <person name="Oren A."/>
            <person name="Chaudhuri R."/>
            <person name="La Ragione R.M."/>
            <person name="Hildebrand F."/>
            <person name="Pallen M.J."/>
        </authorList>
    </citation>
    <scope>NUCLEOTIDE SEQUENCE [LARGE SCALE GENOMIC DNA]</scope>
    <source>
        <strain evidence="3 4">Sa1YVA6</strain>
    </source>
</reference>
<dbReference type="EMBL" id="JACSPW010000005">
    <property type="protein sequence ID" value="MBD8032865.1"/>
    <property type="molecule type" value="Genomic_DNA"/>
</dbReference>
<protein>
    <submittedName>
        <fullName evidence="3">FAD-dependent monooxygenase</fullName>
    </submittedName>
</protein>
<keyword evidence="3" id="KW-0503">Monooxygenase</keyword>
<dbReference type="PRINTS" id="PR00420">
    <property type="entry name" value="RNGMNOXGNASE"/>
</dbReference>
<accession>A0ABR8XLR8</accession>
<dbReference type="SUPFAM" id="SSF51905">
    <property type="entry name" value="FAD/NAD(P)-binding domain"/>
    <property type="match status" value="1"/>
</dbReference>
<keyword evidence="1" id="KW-0560">Oxidoreductase</keyword>
<dbReference type="InterPro" id="IPR036188">
    <property type="entry name" value="FAD/NAD-bd_sf"/>
</dbReference>
<evidence type="ECO:0000256" key="1">
    <source>
        <dbReference type="ARBA" id="ARBA00023002"/>
    </source>
</evidence>